<keyword evidence="9" id="KW-0479">Metal-binding</keyword>
<comment type="caution">
    <text evidence="9">Lacks conserved residue(s) required for the propagation of feature annotation.</text>
</comment>
<protein>
    <recommendedName>
        <fullName evidence="9">Magnesium transporter MgtE</fullName>
    </recommendedName>
</protein>
<feature type="domain" description="CBS" evidence="10">
    <location>
        <begin position="200"/>
        <end position="256"/>
    </location>
</feature>
<keyword evidence="7 9" id="KW-0472">Membrane</keyword>
<dbReference type="SUPFAM" id="SSF161093">
    <property type="entry name" value="MgtE membrane domain-like"/>
    <property type="match status" value="1"/>
</dbReference>
<dbReference type="PANTHER" id="PTHR43773">
    <property type="entry name" value="MAGNESIUM TRANSPORTER MGTE"/>
    <property type="match status" value="1"/>
</dbReference>
<dbReference type="InterPro" id="IPR006669">
    <property type="entry name" value="MgtE_transporter"/>
</dbReference>
<accession>A0A9D1IAH0</accession>
<evidence type="ECO:0000256" key="9">
    <source>
        <dbReference type="RuleBase" id="RU362011"/>
    </source>
</evidence>
<comment type="subunit">
    <text evidence="9">Homodimer.</text>
</comment>
<dbReference type="InterPro" id="IPR038076">
    <property type="entry name" value="MgtE_N_sf"/>
</dbReference>
<dbReference type="CDD" id="cd04606">
    <property type="entry name" value="CBS_pair_Mg_transporter"/>
    <property type="match status" value="1"/>
</dbReference>
<dbReference type="Gene3D" id="1.10.357.20">
    <property type="entry name" value="SLC41 divalent cation transporters, integral membrane domain"/>
    <property type="match status" value="1"/>
</dbReference>
<dbReference type="EMBL" id="DVMU01000062">
    <property type="protein sequence ID" value="HIU33465.1"/>
    <property type="molecule type" value="Genomic_DNA"/>
</dbReference>
<feature type="transmembrane region" description="Helical" evidence="9">
    <location>
        <begin position="426"/>
        <end position="450"/>
    </location>
</feature>
<comment type="similarity">
    <text evidence="2 9">Belongs to the SLC41A transporter family.</text>
</comment>
<evidence type="ECO:0000256" key="3">
    <source>
        <dbReference type="ARBA" id="ARBA00022448"/>
    </source>
</evidence>
<feature type="transmembrane region" description="Helical" evidence="9">
    <location>
        <begin position="363"/>
        <end position="387"/>
    </location>
</feature>
<evidence type="ECO:0000256" key="6">
    <source>
        <dbReference type="ARBA" id="ARBA00022989"/>
    </source>
</evidence>
<evidence type="ECO:0000256" key="5">
    <source>
        <dbReference type="ARBA" id="ARBA00022842"/>
    </source>
</evidence>
<dbReference type="SMART" id="SM00924">
    <property type="entry name" value="MgtE_N"/>
    <property type="match status" value="1"/>
</dbReference>
<comment type="caution">
    <text evidence="11">The sequence shown here is derived from an EMBL/GenBank/DDBJ whole genome shotgun (WGS) entry which is preliminary data.</text>
</comment>
<evidence type="ECO:0000256" key="1">
    <source>
        <dbReference type="ARBA" id="ARBA00004141"/>
    </source>
</evidence>
<evidence type="ECO:0000256" key="8">
    <source>
        <dbReference type="PROSITE-ProRule" id="PRU00703"/>
    </source>
</evidence>
<reference evidence="11" key="2">
    <citation type="journal article" date="2021" name="PeerJ">
        <title>Extensive microbial diversity within the chicken gut microbiome revealed by metagenomics and culture.</title>
        <authorList>
            <person name="Gilroy R."/>
            <person name="Ravi A."/>
            <person name="Getino M."/>
            <person name="Pursley I."/>
            <person name="Horton D.L."/>
            <person name="Alikhan N.F."/>
            <person name="Baker D."/>
            <person name="Gharbi K."/>
            <person name="Hall N."/>
            <person name="Watson M."/>
            <person name="Adriaenssens E.M."/>
            <person name="Foster-Nyarko E."/>
            <person name="Jarju S."/>
            <person name="Secka A."/>
            <person name="Antonio M."/>
            <person name="Oren A."/>
            <person name="Chaudhuri R.R."/>
            <person name="La Ragione R."/>
            <person name="Hildebrand F."/>
            <person name="Pallen M.J."/>
        </authorList>
    </citation>
    <scope>NUCLEOTIDE SEQUENCE</scope>
    <source>
        <strain evidence="11">ChiHcec3-11533</strain>
    </source>
</reference>
<comment type="subcellular location">
    <subcellularLocation>
        <location evidence="9">Cell membrane</location>
        <topology evidence="9">Multi-pass membrane protein</topology>
    </subcellularLocation>
    <subcellularLocation>
        <location evidence="1">Membrane</location>
        <topology evidence="1">Multi-pass membrane protein</topology>
    </subcellularLocation>
</comment>
<dbReference type="InterPro" id="IPR000644">
    <property type="entry name" value="CBS_dom"/>
</dbReference>
<dbReference type="Pfam" id="PF03448">
    <property type="entry name" value="MgtE_N"/>
    <property type="match status" value="1"/>
</dbReference>
<dbReference type="InterPro" id="IPR006668">
    <property type="entry name" value="Mg_transptr_MgtE_intracell_dom"/>
</dbReference>
<keyword evidence="5 9" id="KW-0460">Magnesium</keyword>
<dbReference type="Pfam" id="PF00571">
    <property type="entry name" value="CBS"/>
    <property type="match status" value="2"/>
</dbReference>
<evidence type="ECO:0000313" key="12">
    <source>
        <dbReference type="Proteomes" id="UP000824072"/>
    </source>
</evidence>
<evidence type="ECO:0000313" key="11">
    <source>
        <dbReference type="EMBL" id="HIU33465.1"/>
    </source>
</evidence>
<evidence type="ECO:0000259" key="10">
    <source>
        <dbReference type="PROSITE" id="PS51371"/>
    </source>
</evidence>
<dbReference type="InterPro" id="IPR006667">
    <property type="entry name" value="SLC41_membr_dom"/>
</dbReference>
<dbReference type="GO" id="GO:0005886">
    <property type="term" value="C:plasma membrane"/>
    <property type="evidence" value="ECO:0007669"/>
    <property type="project" value="UniProtKB-SubCell"/>
</dbReference>
<keyword evidence="3 9" id="KW-0813">Transport</keyword>
<dbReference type="Proteomes" id="UP000824072">
    <property type="component" value="Unassembled WGS sequence"/>
</dbReference>
<dbReference type="Gene3D" id="3.10.580.10">
    <property type="entry name" value="CBS-domain"/>
    <property type="match status" value="1"/>
</dbReference>
<reference evidence="11" key="1">
    <citation type="submission" date="2020-10" db="EMBL/GenBank/DDBJ databases">
        <authorList>
            <person name="Gilroy R."/>
        </authorList>
    </citation>
    <scope>NUCLEOTIDE SEQUENCE</scope>
    <source>
        <strain evidence="11">ChiHcec3-11533</strain>
    </source>
</reference>
<gene>
    <name evidence="11" type="primary">mgtE</name>
    <name evidence="11" type="ORF">IAB02_02795</name>
</gene>
<dbReference type="GO" id="GO:0046872">
    <property type="term" value="F:metal ion binding"/>
    <property type="evidence" value="ECO:0007669"/>
    <property type="project" value="UniProtKB-KW"/>
</dbReference>
<keyword evidence="8" id="KW-0129">CBS domain</keyword>
<evidence type="ECO:0000256" key="4">
    <source>
        <dbReference type="ARBA" id="ARBA00022692"/>
    </source>
</evidence>
<dbReference type="PROSITE" id="PS51371">
    <property type="entry name" value="CBS"/>
    <property type="match status" value="1"/>
</dbReference>
<dbReference type="GO" id="GO:0015095">
    <property type="term" value="F:magnesium ion transmembrane transporter activity"/>
    <property type="evidence" value="ECO:0007669"/>
    <property type="project" value="UniProtKB-UniRule"/>
</dbReference>
<dbReference type="SMART" id="SM00116">
    <property type="entry name" value="CBS"/>
    <property type="match status" value="1"/>
</dbReference>
<keyword evidence="4 9" id="KW-0812">Transmembrane</keyword>
<comment type="function">
    <text evidence="9">Acts as a magnesium transporter.</text>
</comment>
<dbReference type="Pfam" id="PF01769">
    <property type="entry name" value="MgtE"/>
    <property type="match status" value="1"/>
</dbReference>
<dbReference type="SUPFAM" id="SSF158791">
    <property type="entry name" value="MgtE N-terminal domain-like"/>
    <property type="match status" value="1"/>
</dbReference>
<organism evidence="11 12">
    <name type="scientific">Candidatus Pullichristensenella excrementigallinarum</name>
    <dbReference type="NCBI Taxonomy" id="2840907"/>
    <lineage>
        <taxon>Bacteria</taxon>
        <taxon>Bacillati</taxon>
        <taxon>Bacillota</taxon>
        <taxon>Clostridia</taxon>
        <taxon>Candidatus Pullichristensenella</taxon>
    </lineage>
</organism>
<name>A0A9D1IAH0_9FIRM</name>
<feature type="transmembrane region" description="Helical" evidence="9">
    <location>
        <begin position="393"/>
        <end position="414"/>
    </location>
</feature>
<dbReference type="SUPFAM" id="SSF54631">
    <property type="entry name" value="CBS-domain pair"/>
    <property type="match status" value="1"/>
</dbReference>
<sequence>MDFDTIRARLDKLLAEGRKGELRGALTMLNEVDIAEYLETLDNEKVLMVFRLLPKDISADVFAYMDNDQRQRIIEAMDDGEAMRLVDDMFVDDAVDFLEELPAGVVKRMLKNCDENKRQLINQFLRYPENSAGSIMTIEYMELHRGTTVGEAMAEIRRTGLDKETIYTLYVLDERRKLLGTVPLRKLLLAKDDTQVESLMNQQFVCVHTTDDQEAVADTVRKYDLISIPVVDNEERMIGIITIDDIVDVIEEENTEDFERMAAMFPSEDTYLKTSVLTLVKNRMPWLLILMISGIFTGIIIQHYEDILRTTLSGGVLTACIPILMDTGGNCGSQASTLTIRGLALGEITPHDLGKVLFKELRVGMLVGALLALCGFGIAVFAFGGTIGAATTIAIALFFAVVMAQVLGCVLPVLAKSIKLDPALMASPLITTIVDVGSLIILFMVAINVLHV</sequence>
<evidence type="ECO:0000256" key="2">
    <source>
        <dbReference type="ARBA" id="ARBA00009749"/>
    </source>
</evidence>
<proteinExistence type="inferred from homology"/>
<dbReference type="PANTHER" id="PTHR43773:SF1">
    <property type="entry name" value="MAGNESIUM TRANSPORTER MGTE"/>
    <property type="match status" value="1"/>
</dbReference>
<dbReference type="InterPro" id="IPR036739">
    <property type="entry name" value="SLC41_membr_dom_sf"/>
</dbReference>
<dbReference type="InterPro" id="IPR046342">
    <property type="entry name" value="CBS_dom_sf"/>
</dbReference>
<feature type="transmembrane region" description="Helical" evidence="9">
    <location>
        <begin position="284"/>
        <end position="301"/>
    </location>
</feature>
<keyword evidence="6 9" id="KW-1133">Transmembrane helix</keyword>
<evidence type="ECO:0000256" key="7">
    <source>
        <dbReference type="ARBA" id="ARBA00023136"/>
    </source>
</evidence>
<dbReference type="Gene3D" id="1.25.60.10">
    <property type="entry name" value="MgtE N-terminal domain-like"/>
    <property type="match status" value="1"/>
</dbReference>
<keyword evidence="9" id="KW-1003">Cell membrane</keyword>
<dbReference type="AlphaFoldDB" id="A0A9D1IAH0"/>
<dbReference type="NCBIfam" id="TIGR00400">
    <property type="entry name" value="mgtE"/>
    <property type="match status" value="1"/>
</dbReference>